<gene>
    <name evidence="1" type="ORF">FRX31_007918</name>
</gene>
<comment type="caution">
    <text evidence="1">The sequence shown here is derived from an EMBL/GenBank/DDBJ whole genome shotgun (WGS) entry which is preliminary data.</text>
</comment>
<sequence>MNSRVLPRMCCKNSGHVVDTVEDISSHNDVNATMTLTPTKTSIIMAVKIDSEYEYSGSP</sequence>
<dbReference type="Proteomes" id="UP000554482">
    <property type="component" value="Unassembled WGS sequence"/>
</dbReference>
<accession>A0A7J6WZK4</accession>
<dbReference type="EMBL" id="JABWDY010008049">
    <property type="protein sequence ID" value="KAF5202493.1"/>
    <property type="molecule type" value="Genomic_DNA"/>
</dbReference>
<name>A0A7J6WZK4_THATH</name>
<evidence type="ECO:0000313" key="2">
    <source>
        <dbReference type="Proteomes" id="UP000554482"/>
    </source>
</evidence>
<organism evidence="1 2">
    <name type="scientific">Thalictrum thalictroides</name>
    <name type="common">Rue-anemone</name>
    <name type="synonym">Anemone thalictroides</name>
    <dbReference type="NCBI Taxonomy" id="46969"/>
    <lineage>
        <taxon>Eukaryota</taxon>
        <taxon>Viridiplantae</taxon>
        <taxon>Streptophyta</taxon>
        <taxon>Embryophyta</taxon>
        <taxon>Tracheophyta</taxon>
        <taxon>Spermatophyta</taxon>
        <taxon>Magnoliopsida</taxon>
        <taxon>Ranunculales</taxon>
        <taxon>Ranunculaceae</taxon>
        <taxon>Thalictroideae</taxon>
        <taxon>Thalictrum</taxon>
    </lineage>
</organism>
<proteinExistence type="predicted"/>
<evidence type="ECO:0000313" key="1">
    <source>
        <dbReference type="EMBL" id="KAF5202493.1"/>
    </source>
</evidence>
<dbReference type="AlphaFoldDB" id="A0A7J6WZK4"/>
<keyword evidence="2" id="KW-1185">Reference proteome</keyword>
<reference evidence="1 2" key="1">
    <citation type="submission" date="2020-06" db="EMBL/GenBank/DDBJ databases">
        <title>Transcriptomic and genomic resources for Thalictrum thalictroides and T. hernandezii: Facilitating candidate gene discovery in an emerging model plant lineage.</title>
        <authorList>
            <person name="Arias T."/>
            <person name="Riano-Pachon D.M."/>
            <person name="Di Stilio V.S."/>
        </authorList>
    </citation>
    <scope>NUCLEOTIDE SEQUENCE [LARGE SCALE GENOMIC DNA]</scope>
    <source>
        <strain evidence="2">cv. WT478/WT964</strain>
        <tissue evidence="1">Leaves</tissue>
    </source>
</reference>
<protein>
    <submittedName>
        <fullName evidence="1">Uncharacterized protein</fullName>
    </submittedName>
</protein>